<evidence type="ECO:0000313" key="1">
    <source>
        <dbReference type="EMBL" id="KAJ0174169.1"/>
    </source>
</evidence>
<proteinExistence type="predicted"/>
<dbReference type="EMBL" id="CM034404">
    <property type="protein sequence ID" value="KAJ0174169.1"/>
    <property type="molecule type" value="Genomic_DNA"/>
</dbReference>
<reference evidence="1 2" key="1">
    <citation type="journal article" date="2021" name="Front. Genet.">
        <title>Chromosome-Level Genome Assembly Reveals Significant Gene Expansion in the Toll and IMD Signaling Pathways of Dendrolimus kikuchii.</title>
        <authorList>
            <person name="Zhou J."/>
            <person name="Wu P."/>
            <person name="Xiong Z."/>
            <person name="Liu N."/>
            <person name="Zhao N."/>
            <person name="Ji M."/>
            <person name="Qiu Y."/>
            <person name="Yang B."/>
        </authorList>
    </citation>
    <scope>NUCLEOTIDE SEQUENCE [LARGE SCALE GENOMIC DNA]</scope>
    <source>
        <strain evidence="1">Ann1</strain>
    </source>
</reference>
<keyword evidence="2" id="KW-1185">Reference proteome</keyword>
<comment type="caution">
    <text evidence="1">The sequence shown here is derived from an EMBL/GenBank/DDBJ whole genome shotgun (WGS) entry which is preliminary data.</text>
</comment>
<accession>A0ACC1CR81</accession>
<sequence>MLSGEARLNKITAHQLSPTRFKFRDSSLKSTASAQSSSKLSNEHKPCDYDSSAVIIVMWFLAAVFAVTASLAAAVTPCGEARTRCAYRTGCGAALSNYMFFCDGVLSEPGSSCSEMCGHALIALTSTEEGKELMDCECEEEYCMEAKQRIDVCRPMVMNGAANATSSCSLSQLICQADAQCATALQYYHQFCRSMFRGRKCSNKCLNSIEILRKQEKAAALTVCQCDGNEDYDCPKMQTNLARLCFHKHKNHTKTHERGHGEKHRQVSNEEEHPSGAGCSLTLSGFLIFMCVASSKFT</sequence>
<organism evidence="1 2">
    <name type="scientific">Dendrolimus kikuchii</name>
    <dbReference type="NCBI Taxonomy" id="765133"/>
    <lineage>
        <taxon>Eukaryota</taxon>
        <taxon>Metazoa</taxon>
        <taxon>Ecdysozoa</taxon>
        <taxon>Arthropoda</taxon>
        <taxon>Hexapoda</taxon>
        <taxon>Insecta</taxon>
        <taxon>Pterygota</taxon>
        <taxon>Neoptera</taxon>
        <taxon>Endopterygota</taxon>
        <taxon>Lepidoptera</taxon>
        <taxon>Glossata</taxon>
        <taxon>Ditrysia</taxon>
        <taxon>Bombycoidea</taxon>
        <taxon>Lasiocampidae</taxon>
        <taxon>Dendrolimus</taxon>
    </lineage>
</organism>
<protein>
    <submittedName>
        <fullName evidence="1">Uncharacterized protein</fullName>
    </submittedName>
</protein>
<name>A0ACC1CR81_9NEOP</name>
<dbReference type="Proteomes" id="UP000824533">
    <property type="component" value="Linkage Group LG18"/>
</dbReference>
<gene>
    <name evidence="1" type="ORF">K1T71_010315</name>
</gene>
<evidence type="ECO:0000313" key="2">
    <source>
        <dbReference type="Proteomes" id="UP000824533"/>
    </source>
</evidence>